<dbReference type="Proteomes" id="UP000199239">
    <property type="component" value="Unassembled WGS sequence"/>
</dbReference>
<dbReference type="EMBL" id="FPAJ01000001">
    <property type="protein sequence ID" value="SFS57548.1"/>
    <property type="molecule type" value="Genomic_DNA"/>
</dbReference>
<dbReference type="InterPro" id="IPR050595">
    <property type="entry name" value="Bact_response_regulator"/>
</dbReference>
<sequence length="128" mass="13923">MSLRETVKVLVADDTSVSRGLICNALYEIGITNVDVCNSGDAAFVKATREGFHLIISDQNMPGMSGLELLANLRSQKTTSRIGFILISGSMTREILAAAQKWGLNNFLTKPFDTPKMKSCVETVIGRL</sequence>
<name>A0A1I6QZ66_9RHOB</name>
<feature type="domain" description="Response regulatory" evidence="3">
    <location>
        <begin position="8"/>
        <end position="125"/>
    </location>
</feature>
<dbReference type="AlphaFoldDB" id="A0A1I6QZ66"/>
<dbReference type="SUPFAM" id="SSF52172">
    <property type="entry name" value="CheY-like"/>
    <property type="match status" value="1"/>
</dbReference>
<dbReference type="PANTHER" id="PTHR44591">
    <property type="entry name" value="STRESS RESPONSE REGULATOR PROTEIN 1"/>
    <property type="match status" value="1"/>
</dbReference>
<dbReference type="OrthoDB" id="9800897at2"/>
<evidence type="ECO:0000313" key="4">
    <source>
        <dbReference type="EMBL" id="SFS57548.1"/>
    </source>
</evidence>
<reference evidence="5" key="1">
    <citation type="submission" date="2016-10" db="EMBL/GenBank/DDBJ databases">
        <authorList>
            <person name="Varghese N."/>
            <person name="Submissions S."/>
        </authorList>
    </citation>
    <scope>NUCLEOTIDE SEQUENCE [LARGE SCALE GENOMIC DNA]</scope>
    <source>
        <strain evidence="5">DSM 23422</strain>
    </source>
</reference>
<dbReference type="InterPro" id="IPR001789">
    <property type="entry name" value="Sig_transdc_resp-reg_receiver"/>
</dbReference>
<dbReference type="RefSeq" id="WP_093915240.1">
    <property type="nucleotide sequence ID" value="NZ_FPAJ01000001.1"/>
</dbReference>
<dbReference type="GO" id="GO:0000160">
    <property type="term" value="P:phosphorelay signal transduction system"/>
    <property type="evidence" value="ECO:0007669"/>
    <property type="project" value="InterPro"/>
</dbReference>
<accession>A0A1I6QZ66</accession>
<dbReference type="Gene3D" id="3.40.50.2300">
    <property type="match status" value="1"/>
</dbReference>
<dbReference type="SMART" id="SM00448">
    <property type="entry name" value="REC"/>
    <property type="match status" value="1"/>
</dbReference>
<evidence type="ECO:0000256" key="2">
    <source>
        <dbReference type="PROSITE-ProRule" id="PRU00169"/>
    </source>
</evidence>
<dbReference type="STRING" id="394264.SAMN04488040_1079"/>
<keyword evidence="5" id="KW-1185">Reference proteome</keyword>
<proteinExistence type="predicted"/>
<feature type="modified residue" description="4-aspartylphosphate" evidence="2">
    <location>
        <position position="58"/>
    </location>
</feature>
<evidence type="ECO:0000259" key="3">
    <source>
        <dbReference type="PROSITE" id="PS50110"/>
    </source>
</evidence>
<organism evidence="4 5">
    <name type="scientific">Sulfitobacter marinus</name>
    <dbReference type="NCBI Taxonomy" id="394264"/>
    <lineage>
        <taxon>Bacteria</taxon>
        <taxon>Pseudomonadati</taxon>
        <taxon>Pseudomonadota</taxon>
        <taxon>Alphaproteobacteria</taxon>
        <taxon>Rhodobacterales</taxon>
        <taxon>Roseobacteraceae</taxon>
        <taxon>Sulfitobacter</taxon>
    </lineage>
</organism>
<protein>
    <submittedName>
        <fullName evidence="4">Two-component system, chemotaxis family, response regulator CheY</fullName>
    </submittedName>
</protein>
<dbReference type="PANTHER" id="PTHR44591:SF3">
    <property type="entry name" value="RESPONSE REGULATORY DOMAIN-CONTAINING PROTEIN"/>
    <property type="match status" value="1"/>
</dbReference>
<evidence type="ECO:0000256" key="1">
    <source>
        <dbReference type="ARBA" id="ARBA00022553"/>
    </source>
</evidence>
<keyword evidence="1 2" id="KW-0597">Phosphoprotein</keyword>
<evidence type="ECO:0000313" key="5">
    <source>
        <dbReference type="Proteomes" id="UP000199239"/>
    </source>
</evidence>
<gene>
    <name evidence="4" type="ORF">SAMN04488040_1079</name>
</gene>
<dbReference type="Pfam" id="PF00072">
    <property type="entry name" value="Response_reg"/>
    <property type="match status" value="1"/>
</dbReference>
<dbReference type="InterPro" id="IPR011006">
    <property type="entry name" value="CheY-like_superfamily"/>
</dbReference>
<dbReference type="PROSITE" id="PS50110">
    <property type="entry name" value="RESPONSE_REGULATORY"/>
    <property type="match status" value="1"/>
</dbReference>